<reference evidence="1 2" key="1">
    <citation type="journal article" date="2014" name="PLoS Genet.">
        <title>Phylogenetically driven sequencing of extremely halophilic archaea reveals strategies for static and dynamic osmo-response.</title>
        <authorList>
            <person name="Becker E.A."/>
            <person name="Seitzer P.M."/>
            <person name="Tritt A."/>
            <person name="Larsen D."/>
            <person name="Krusor M."/>
            <person name="Yao A.I."/>
            <person name="Wu D."/>
            <person name="Madern D."/>
            <person name="Eisen J.A."/>
            <person name="Darling A.E."/>
            <person name="Facciotti M.T."/>
        </authorList>
    </citation>
    <scope>NUCLEOTIDE SEQUENCE [LARGE SCALE GENOMIC DNA]</scope>
    <source>
        <strain evidence="1 2">JCM 14848</strain>
    </source>
</reference>
<organism evidence="1 2">
    <name type="scientific">Halogeometricum pallidum JCM 14848</name>
    <dbReference type="NCBI Taxonomy" id="1227487"/>
    <lineage>
        <taxon>Archaea</taxon>
        <taxon>Methanobacteriati</taxon>
        <taxon>Methanobacteriota</taxon>
        <taxon>Stenosarchaea group</taxon>
        <taxon>Halobacteria</taxon>
        <taxon>Halobacteriales</taxon>
        <taxon>Haloferacaceae</taxon>
        <taxon>Halogeometricum</taxon>
    </lineage>
</organism>
<keyword evidence="2" id="KW-1185">Reference proteome</keyword>
<proteinExistence type="predicted"/>
<evidence type="ECO:0000313" key="2">
    <source>
        <dbReference type="Proteomes" id="UP000011513"/>
    </source>
</evidence>
<dbReference type="Pfam" id="PF01161">
    <property type="entry name" value="PBP"/>
    <property type="match status" value="1"/>
</dbReference>
<dbReference type="CDD" id="cd00865">
    <property type="entry name" value="PEBP_bact_arch"/>
    <property type="match status" value="1"/>
</dbReference>
<dbReference type="EMBL" id="AOIV01000043">
    <property type="protein sequence ID" value="ELZ26595.1"/>
    <property type="molecule type" value="Genomic_DNA"/>
</dbReference>
<dbReference type="NCBIfam" id="TIGR00481">
    <property type="entry name" value="YbhB/YbcL family Raf kinase inhibitor-like protein"/>
    <property type="match status" value="1"/>
</dbReference>
<name>M0CTL9_HALPD</name>
<comment type="caution">
    <text evidence="1">The sequence shown here is derived from an EMBL/GenBank/DDBJ whole genome shotgun (WGS) entry which is preliminary data.</text>
</comment>
<dbReference type="Gene3D" id="3.90.280.10">
    <property type="entry name" value="PEBP-like"/>
    <property type="match status" value="1"/>
</dbReference>
<dbReference type="SUPFAM" id="SSF49777">
    <property type="entry name" value="PEBP-like"/>
    <property type="match status" value="1"/>
</dbReference>
<dbReference type="PANTHER" id="PTHR30289">
    <property type="entry name" value="UNCHARACTERIZED PROTEIN YBCL-RELATED"/>
    <property type="match status" value="1"/>
</dbReference>
<dbReference type="eggNOG" id="arCOG04702">
    <property type="taxonomic scope" value="Archaea"/>
</dbReference>
<dbReference type="PANTHER" id="PTHR30289:SF1">
    <property type="entry name" value="PEBP (PHOSPHATIDYLETHANOLAMINE-BINDING PROTEIN) FAMILY PROTEIN"/>
    <property type="match status" value="1"/>
</dbReference>
<dbReference type="RefSeq" id="WP_008389715.1">
    <property type="nucleotide sequence ID" value="NZ_AOIV01000043.1"/>
</dbReference>
<dbReference type="InterPro" id="IPR008914">
    <property type="entry name" value="PEBP"/>
</dbReference>
<gene>
    <name evidence="1" type="ORF">C474_19389</name>
</gene>
<dbReference type="InterPro" id="IPR036610">
    <property type="entry name" value="PEBP-like_sf"/>
</dbReference>
<evidence type="ECO:0008006" key="3">
    <source>
        <dbReference type="Google" id="ProtNLM"/>
    </source>
</evidence>
<evidence type="ECO:0000313" key="1">
    <source>
        <dbReference type="EMBL" id="ELZ26595.1"/>
    </source>
</evidence>
<sequence length="184" mass="19658">MDRRTVPEGGRTVVADGGTERRQLSNVAGLTVASPAFERGEGLPARYTCDGAGESPPLSIAGVPEETESLALVVDDPDAPGQNPFVHWLLWNVPADTTDVPAGVPKDEIALGGARQGRNDGGTLGYFAACPSRGDTPHEYRITLYALDRVLDLHPGARHEQVSRAIDDALVERTTLTATYRRAE</sequence>
<protein>
    <recommendedName>
        <fullName evidence="3">YbhB/YbcL family Raf kinase inhibitor-like protein</fullName>
    </recommendedName>
</protein>
<accession>M0CTL9</accession>
<dbReference type="Proteomes" id="UP000011513">
    <property type="component" value="Unassembled WGS sequence"/>
</dbReference>
<dbReference type="InterPro" id="IPR005247">
    <property type="entry name" value="YbhB_YbcL/LppC-like"/>
</dbReference>
<dbReference type="OrthoDB" id="28720at2157"/>
<dbReference type="AlphaFoldDB" id="M0CTL9"/>
<dbReference type="InParanoid" id="M0CTL9"/>